<dbReference type="Proteomes" id="UP000319771">
    <property type="component" value="Unassembled WGS sequence"/>
</dbReference>
<proteinExistence type="predicted"/>
<dbReference type="SMART" id="SM00855">
    <property type="entry name" value="PGAM"/>
    <property type="match status" value="1"/>
</dbReference>
<dbReference type="Gene3D" id="3.40.50.1240">
    <property type="entry name" value="Phosphoglycerate mutase-like"/>
    <property type="match status" value="1"/>
</dbReference>
<sequence>MKAVEIIGGHYPIGPRACRHRRLARPPLTHGGTGRQSWPVPLVLDLLRHGEALPAAESGDEGRRLSPRGKHDLERLGRHLATLGWRPDRAFASPLMRARDSARIVLAQAASDLDAVAWEALRPDVEPAQVEAALVREGLVSGHLLLVGHQPLLGELARWLTGAAVPAWGPGDLVRIEFTGPPAAGAGRSTWRVGPRDCG</sequence>
<evidence type="ECO:0000313" key="1">
    <source>
        <dbReference type="EMBL" id="TMQ70760.1"/>
    </source>
</evidence>
<reference evidence="1 2" key="1">
    <citation type="journal article" date="2019" name="Nat. Microbiol.">
        <title>Mediterranean grassland soil C-N compound turnover is dependent on rainfall and depth, and is mediated by genomically divergent microorganisms.</title>
        <authorList>
            <person name="Diamond S."/>
            <person name="Andeer P.F."/>
            <person name="Li Z."/>
            <person name="Crits-Christoph A."/>
            <person name="Burstein D."/>
            <person name="Anantharaman K."/>
            <person name="Lane K.R."/>
            <person name="Thomas B.C."/>
            <person name="Pan C."/>
            <person name="Northen T.R."/>
            <person name="Banfield J.F."/>
        </authorList>
    </citation>
    <scope>NUCLEOTIDE SEQUENCE [LARGE SCALE GENOMIC DNA]</scope>
    <source>
        <strain evidence="1">WS_11</strain>
    </source>
</reference>
<evidence type="ECO:0008006" key="3">
    <source>
        <dbReference type="Google" id="ProtNLM"/>
    </source>
</evidence>
<dbReference type="InterPro" id="IPR029033">
    <property type="entry name" value="His_PPase_superfam"/>
</dbReference>
<evidence type="ECO:0000313" key="2">
    <source>
        <dbReference type="Proteomes" id="UP000319771"/>
    </source>
</evidence>
<dbReference type="Pfam" id="PF00300">
    <property type="entry name" value="His_Phos_1"/>
    <property type="match status" value="1"/>
</dbReference>
<organism evidence="1 2">
    <name type="scientific">Eiseniibacteriota bacterium</name>
    <dbReference type="NCBI Taxonomy" id="2212470"/>
    <lineage>
        <taxon>Bacteria</taxon>
        <taxon>Candidatus Eiseniibacteriota</taxon>
    </lineage>
</organism>
<comment type="caution">
    <text evidence="1">The sequence shown here is derived from an EMBL/GenBank/DDBJ whole genome shotgun (WGS) entry which is preliminary data.</text>
</comment>
<accession>A0A538U4D4</accession>
<protein>
    <recommendedName>
        <fullName evidence="3">Phosphohistidine phosphatase SixA</fullName>
    </recommendedName>
</protein>
<dbReference type="SUPFAM" id="SSF53254">
    <property type="entry name" value="Phosphoglycerate mutase-like"/>
    <property type="match status" value="1"/>
</dbReference>
<dbReference type="CDD" id="cd07067">
    <property type="entry name" value="HP_PGM_like"/>
    <property type="match status" value="1"/>
</dbReference>
<dbReference type="EMBL" id="VBPB01000206">
    <property type="protein sequence ID" value="TMQ70760.1"/>
    <property type="molecule type" value="Genomic_DNA"/>
</dbReference>
<gene>
    <name evidence="1" type="ORF">E6K81_11885</name>
</gene>
<name>A0A538U4D4_UNCEI</name>
<dbReference type="InterPro" id="IPR013078">
    <property type="entry name" value="His_Pase_superF_clade-1"/>
</dbReference>
<dbReference type="AlphaFoldDB" id="A0A538U4D4"/>